<evidence type="ECO:0000313" key="5">
    <source>
        <dbReference type="EMBL" id="RLN02339.1"/>
    </source>
</evidence>
<dbReference type="Pfam" id="PF19270">
    <property type="entry name" value="FBO_C"/>
    <property type="match status" value="1"/>
</dbReference>
<dbReference type="EMBL" id="JPWV03000165">
    <property type="protein sequence ID" value="KAG2522505.1"/>
    <property type="molecule type" value="Genomic_DNA"/>
</dbReference>
<dbReference type="EMBL" id="MBDN02000181">
    <property type="protein sequence ID" value="RLN78627.1"/>
    <property type="molecule type" value="Genomic_DNA"/>
</dbReference>
<keyword evidence="7" id="KW-1185">Reference proteome</keyword>
<dbReference type="Proteomes" id="UP000285883">
    <property type="component" value="Unassembled WGS sequence"/>
</dbReference>
<dbReference type="Proteomes" id="UP000285624">
    <property type="component" value="Unassembled WGS sequence"/>
</dbReference>
<name>A0A3R7GXZ4_9STRA</name>
<dbReference type="AlphaFoldDB" id="A0A3R7GXZ4"/>
<reference evidence="7 8" key="2">
    <citation type="submission" date="2018-07" db="EMBL/GenBank/DDBJ databases">
        <title>Genome sequencing of oomycete isolates from Chile give support for New Zealand origin for Phytophthora kernoviae and make available the first Nothophytophthora sp. genome.</title>
        <authorList>
            <person name="Studholme D.J."/>
            <person name="Sanfuentes E."/>
            <person name="Panda P."/>
            <person name="Hill R."/>
            <person name="Sambles C."/>
            <person name="Grant M."/>
            <person name="Williams N.M."/>
            <person name="Mcdougal R.L."/>
        </authorList>
    </citation>
    <scope>NUCLEOTIDE SEQUENCE [LARGE SCALE GENOMIC DNA]</scope>
    <source>
        <strain evidence="5">Chile2</strain>
        <strain evidence="6">Chile4</strain>
    </source>
</reference>
<dbReference type="Proteomes" id="UP000792063">
    <property type="component" value="Unassembled WGS sequence"/>
</dbReference>
<evidence type="ECO:0000313" key="7">
    <source>
        <dbReference type="Proteomes" id="UP000285624"/>
    </source>
</evidence>
<reference evidence="3" key="1">
    <citation type="journal article" date="2015" name="Genom Data">
        <title>Genome sequences of six Phytophthora species associated with forests in New Zealand.</title>
        <authorList>
            <person name="Studholme D.J."/>
            <person name="McDougal R.L."/>
            <person name="Sambles C."/>
            <person name="Hansen E."/>
            <person name="Hardy G."/>
            <person name="Grant M."/>
            <person name="Ganley R.J."/>
            <person name="Williams N.M."/>
        </authorList>
    </citation>
    <scope>NUCLEOTIDE SEQUENCE</scope>
    <source>
        <strain evidence="3">NZFS 2646</strain>
        <strain evidence="4">NZFS 3630</strain>
    </source>
</reference>
<evidence type="ECO:0000313" key="8">
    <source>
        <dbReference type="Proteomes" id="UP000285883"/>
    </source>
</evidence>
<feature type="compositionally biased region" description="Low complexity" evidence="1">
    <location>
        <begin position="51"/>
        <end position="61"/>
    </location>
</feature>
<reference evidence="3" key="3">
    <citation type="submission" date="2020-06" db="EMBL/GenBank/DDBJ databases">
        <authorList>
            <person name="Studholme D.J."/>
        </authorList>
    </citation>
    <scope>NUCLEOTIDE SEQUENCE</scope>
    <source>
        <strain evidence="3">NZFS 2646</strain>
        <strain evidence="4">NZFS 3630</strain>
    </source>
</reference>
<feature type="domain" description="F-box protein Hrt3/FBXO9 C-terminal" evidence="2">
    <location>
        <begin position="188"/>
        <end position="303"/>
    </location>
</feature>
<evidence type="ECO:0000256" key="1">
    <source>
        <dbReference type="SAM" id="MobiDB-lite"/>
    </source>
</evidence>
<evidence type="ECO:0000313" key="4">
    <source>
        <dbReference type="EMBL" id="KAG2524207.1"/>
    </source>
</evidence>
<dbReference type="PANTHER" id="PTHR21207:SF1">
    <property type="entry name" value="PACRG-LIKE PROTEIN"/>
    <property type="match status" value="1"/>
</dbReference>
<dbReference type="Pfam" id="PF10274">
    <property type="entry name" value="ParcG"/>
    <property type="match status" value="1"/>
</dbReference>
<accession>A0A3R7GXZ4</accession>
<dbReference type="InterPro" id="IPR036047">
    <property type="entry name" value="F-box-like_dom_sf"/>
</dbReference>
<dbReference type="InterPro" id="IPR019399">
    <property type="entry name" value="Parkin_co-regulated_protein"/>
</dbReference>
<dbReference type="PANTHER" id="PTHR21207">
    <property type="entry name" value="PARKIN COREGULATED GENE PROTEIN PARK2 COREGULATED"/>
    <property type="match status" value="1"/>
</dbReference>
<proteinExistence type="predicted"/>
<protein>
    <recommendedName>
        <fullName evidence="2">F-box protein Hrt3/FBXO9 C-terminal domain-containing protein</fullName>
    </recommendedName>
</protein>
<dbReference type="InterPro" id="IPR045464">
    <property type="entry name" value="Hrt3/FBXO9_C"/>
</dbReference>
<comment type="caution">
    <text evidence="6">The sequence shown here is derived from an EMBL/GenBank/DDBJ whole genome shotgun (WGS) entry which is preliminary data.</text>
</comment>
<dbReference type="EMBL" id="JPWU03000161">
    <property type="protein sequence ID" value="KAG2524207.1"/>
    <property type="molecule type" value="Genomic_DNA"/>
</dbReference>
<dbReference type="Proteomes" id="UP000785171">
    <property type="component" value="Unassembled WGS sequence"/>
</dbReference>
<dbReference type="STRING" id="325452.A0A3R7GXZ4"/>
<gene>
    <name evidence="5" type="ORF">BBI17_005866</name>
    <name evidence="6" type="ORF">BBO99_00005851</name>
    <name evidence="3" type="ORF">JM16_005802</name>
    <name evidence="4" type="ORF">JM18_005476</name>
</gene>
<evidence type="ECO:0000313" key="6">
    <source>
        <dbReference type="EMBL" id="RLN78627.1"/>
    </source>
</evidence>
<feature type="region of interest" description="Disordered" evidence="1">
    <location>
        <begin position="1"/>
        <end position="113"/>
    </location>
</feature>
<feature type="compositionally biased region" description="Acidic residues" evidence="1">
    <location>
        <begin position="73"/>
        <end position="82"/>
    </location>
</feature>
<dbReference type="EMBL" id="MAYM02002227">
    <property type="protein sequence ID" value="RLN02339.1"/>
    <property type="molecule type" value="Genomic_DNA"/>
</dbReference>
<evidence type="ECO:0000313" key="3">
    <source>
        <dbReference type="EMBL" id="KAG2522505.1"/>
    </source>
</evidence>
<feature type="compositionally biased region" description="Acidic residues" evidence="1">
    <location>
        <begin position="97"/>
        <end position="112"/>
    </location>
</feature>
<sequence length="512" mass="59557">MAPHRESDGTNVKGSAHRDADEEALQAALQESLEPDYMAEILQSEQRRQEVPQVEPVHVEVNTGIQKETKEDSGDDDDDEETAPFVRVPSAVKTEIEEQEDEEEEEEEEDPNEDHVLLNFADILLINILKLLDEDTIGASVCTCKRLLQVARSEVLFEAICRRIFPVQCPRAAVAAARNRFELRRFPTWFDMFHDRPRVRYNGFYWLRISYYKKPELNMWTDIVPGTILKCIYYRYFSFQRDGSVLYGMLFKPPHEIESHLRDERKGVHRGRFYVEKDQLMVTVPTNCNEVNFRLTITQRERGKNVKLLLNEHYANSEPDGSGWINYYDTADEEFHYYRSWKLNFSSAYDSGSIPCRINHGSIRHTLQWTKDPNVLSFDPLLITCVEGFLEMEHPFVFLARTMFRELLKLEDAREKTLPILAQIIMPLRNALMSKDDETFLMALEATRLLSDLMEGEMNIYLSKLTQQIHRKLLTKQLRSEVEDTLGVLESNGGKEALSIIRSKIPTYASIR</sequence>
<evidence type="ECO:0000259" key="2">
    <source>
        <dbReference type="Pfam" id="PF19270"/>
    </source>
</evidence>
<dbReference type="SUPFAM" id="SSF81383">
    <property type="entry name" value="F-box domain"/>
    <property type="match status" value="1"/>
</dbReference>
<organism evidence="6 7">
    <name type="scientific">Phytophthora kernoviae</name>
    <dbReference type="NCBI Taxonomy" id="325452"/>
    <lineage>
        <taxon>Eukaryota</taxon>
        <taxon>Sar</taxon>
        <taxon>Stramenopiles</taxon>
        <taxon>Oomycota</taxon>
        <taxon>Peronosporomycetes</taxon>
        <taxon>Peronosporales</taxon>
        <taxon>Peronosporaceae</taxon>
        <taxon>Phytophthora</taxon>
    </lineage>
</organism>